<organism evidence="2 3">
    <name type="scientific">Lineolata rhizophorae</name>
    <dbReference type="NCBI Taxonomy" id="578093"/>
    <lineage>
        <taxon>Eukaryota</taxon>
        <taxon>Fungi</taxon>
        <taxon>Dikarya</taxon>
        <taxon>Ascomycota</taxon>
        <taxon>Pezizomycotina</taxon>
        <taxon>Dothideomycetes</taxon>
        <taxon>Dothideomycetes incertae sedis</taxon>
        <taxon>Lineolatales</taxon>
        <taxon>Lineolataceae</taxon>
        <taxon>Lineolata</taxon>
    </lineage>
</organism>
<feature type="compositionally biased region" description="Polar residues" evidence="1">
    <location>
        <begin position="322"/>
        <end position="360"/>
    </location>
</feature>
<feature type="region of interest" description="Disordered" evidence="1">
    <location>
        <begin position="1"/>
        <end position="126"/>
    </location>
</feature>
<protein>
    <submittedName>
        <fullName evidence="2">Uncharacterized protein</fullName>
    </submittedName>
</protein>
<evidence type="ECO:0000256" key="1">
    <source>
        <dbReference type="SAM" id="MobiDB-lite"/>
    </source>
</evidence>
<feature type="compositionally biased region" description="Polar residues" evidence="1">
    <location>
        <begin position="1"/>
        <end position="10"/>
    </location>
</feature>
<feature type="region of interest" description="Disordered" evidence="1">
    <location>
        <begin position="206"/>
        <end position="434"/>
    </location>
</feature>
<feature type="compositionally biased region" description="Polar residues" evidence="1">
    <location>
        <begin position="300"/>
        <end position="313"/>
    </location>
</feature>
<feature type="compositionally biased region" description="Polar residues" evidence="1">
    <location>
        <begin position="238"/>
        <end position="265"/>
    </location>
</feature>
<feature type="compositionally biased region" description="Low complexity" evidence="1">
    <location>
        <begin position="383"/>
        <end position="397"/>
    </location>
</feature>
<feature type="compositionally biased region" description="Basic and acidic residues" evidence="1">
    <location>
        <begin position="105"/>
        <end position="126"/>
    </location>
</feature>
<accession>A0A6A6P1L5</accession>
<evidence type="ECO:0000313" key="3">
    <source>
        <dbReference type="Proteomes" id="UP000799766"/>
    </source>
</evidence>
<feature type="compositionally biased region" description="Pro residues" evidence="1">
    <location>
        <begin position="72"/>
        <end position="90"/>
    </location>
</feature>
<dbReference type="OrthoDB" id="20105at2759"/>
<name>A0A6A6P1L5_9PEZI</name>
<reference evidence="2" key="1">
    <citation type="journal article" date="2020" name="Stud. Mycol.">
        <title>101 Dothideomycetes genomes: a test case for predicting lifestyles and emergence of pathogens.</title>
        <authorList>
            <person name="Haridas S."/>
            <person name="Albert R."/>
            <person name="Binder M."/>
            <person name="Bloem J."/>
            <person name="Labutti K."/>
            <person name="Salamov A."/>
            <person name="Andreopoulos B."/>
            <person name="Baker S."/>
            <person name="Barry K."/>
            <person name="Bills G."/>
            <person name="Bluhm B."/>
            <person name="Cannon C."/>
            <person name="Castanera R."/>
            <person name="Culley D."/>
            <person name="Daum C."/>
            <person name="Ezra D."/>
            <person name="Gonzalez J."/>
            <person name="Henrissat B."/>
            <person name="Kuo A."/>
            <person name="Liang C."/>
            <person name="Lipzen A."/>
            <person name="Lutzoni F."/>
            <person name="Magnuson J."/>
            <person name="Mondo S."/>
            <person name="Nolan M."/>
            <person name="Ohm R."/>
            <person name="Pangilinan J."/>
            <person name="Park H.-J."/>
            <person name="Ramirez L."/>
            <person name="Alfaro M."/>
            <person name="Sun H."/>
            <person name="Tritt A."/>
            <person name="Yoshinaga Y."/>
            <person name="Zwiers L.-H."/>
            <person name="Turgeon B."/>
            <person name="Goodwin S."/>
            <person name="Spatafora J."/>
            <person name="Crous P."/>
            <person name="Grigoriev I."/>
        </authorList>
    </citation>
    <scope>NUCLEOTIDE SEQUENCE</scope>
    <source>
        <strain evidence="2">ATCC 16933</strain>
    </source>
</reference>
<dbReference type="Proteomes" id="UP000799766">
    <property type="component" value="Unassembled WGS sequence"/>
</dbReference>
<sequence>MLLTLPNPTKTELDHKPLHEYSPPVQSPAIRFSPKVNGGPVGSLPARASTMGTPHRGLPPPAAMTLPDPSRGAPPPPPPGPGPGMPPPPAQWQGAEESMRNWLVAKKEEERRKQEEERTRQESLRLEQRKIEQSMLRESMQGGVPPQLVPMIFAGIGGGNLPSISVDWLQQYMTQLQSAQQQQQAAIAQPQMSPELRRDQRLISQGPSTFGATVPASHQAPPPPGPGIPAQQPPSGGFQTTFQATGMSPSSGGRGQTAVQAQGPTSAPRPPPHSSLPKLTTNEMQIQQPPSIPSAIHPLHQTQTAQEQQSSPSIYFHHWVPPTSQEKGSSGNQPATPSGKQTTSRRGTLSHVSDAEYSSSPKKRKAQGSHQAAPAPSSTPQYTSPSFSQMSSSSTSTPARRGHARTRSDASTRGQEAPARPSSRQGNLPGQAQE</sequence>
<feature type="compositionally biased region" description="Polar residues" evidence="1">
    <location>
        <begin position="277"/>
        <end position="289"/>
    </location>
</feature>
<proteinExistence type="predicted"/>
<feature type="compositionally biased region" description="Polar residues" evidence="1">
    <location>
        <begin position="422"/>
        <end position="434"/>
    </location>
</feature>
<feature type="compositionally biased region" description="Low complexity" evidence="1">
    <location>
        <begin position="228"/>
        <end position="237"/>
    </location>
</feature>
<evidence type="ECO:0000313" key="2">
    <source>
        <dbReference type="EMBL" id="KAF2457622.1"/>
    </source>
</evidence>
<gene>
    <name evidence="2" type="ORF">BDY21DRAFT_266948</name>
</gene>
<feature type="non-terminal residue" evidence="2">
    <location>
        <position position="434"/>
    </location>
</feature>
<dbReference type="AlphaFoldDB" id="A0A6A6P1L5"/>
<keyword evidence="3" id="KW-1185">Reference proteome</keyword>
<dbReference type="EMBL" id="MU001680">
    <property type="protein sequence ID" value="KAF2457622.1"/>
    <property type="molecule type" value="Genomic_DNA"/>
</dbReference>